<evidence type="ECO:0000259" key="11">
    <source>
        <dbReference type="PROSITE" id="PS51371"/>
    </source>
</evidence>
<dbReference type="GO" id="GO:0050660">
    <property type="term" value="F:flavin adenine dinucleotide binding"/>
    <property type="evidence" value="ECO:0007669"/>
    <property type="project" value="InterPro"/>
</dbReference>
<dbReference type="InterPro" id="IPR005170">
    <property type="entry name" value="Transptr-assoc_dom"/>
</dbReference>
<feature type="transmembrane region" description="Helical" evidence="10">
    <location>
        <begin position="126"/>
        <end position="148"/>
    </location>
</feature>
<dbReference type="PANTHER" id="PTHR22777">
    <property type="entry name" value="HEMOLYSIN-RELATED"/>
    <property type="match status" value="1"/>
</dbReference>
<evidence type="ECO:0000256" key="2">
    <source>
        <dbReference type="ARBA" id="ARBA00006337"/>
    </source>
</evidence>
<feature type="transmembrane region" description="Helical" evidence="10">
    <location>
        <begin position="93"/>
        <end position="114"/>
    </location>
</feature>
<dbReference type="Gene3D" id="3.10.580.10">
    <property type="entry name" value="CBS-domain"/>
    <property type="match status" value="1"/>
</dbReference>
<keyword evidence="5 9" id="KW-1133">Transmembrane helix</keyword>
<reference evidence="13 14" key="1">
    <citation type="journal article" date="2016" name="Nat. Commun.">
        <title>Thousands of microbial genomes shed light on interconnected biogeochemical processes in an aquifer system.</title>
        <authorList>
            <person name="Anantharaman K."/>
            <person name="Brown C.T."/>
            <person name="Hug L.A."/>
            <person name="Sharon I."/>
            <person name="Castelle C.J."/>
            <person name="Probst A.J."/>
            <person name="Thomas B.C."/>
            <person name="Singh A."/>
            <person name="Wilkins M.J."/>
            <person name="Karaoz U."/>
            <person name="Brodie E.L."/>
            <person name="Williams K.H."/>
            <person name="Hubbard S.S."/>
            <person name="Banfield J.F."/>
        </authorList>
    </citation>
    <scope>NUCLEOTIDE SEQUENCE [LARGE SCALE GENOMIC DNA]</scope>
</reference>
<feature type="transmembrane region" description="Helical" evidence="10">
    <location>
        <begin position="6"/>
        <end position="25"/>
    </location>
</feature>
<evidence type="ECO:0000256" key="6">
    <source>
        <dbReference type="ARBA" id="ARBA00023122"/>
    </source>
</evidence>
<sequence length="427" mass="47884">MIVEFFVLIICFLFSAFFSIIETAYTSLSHLKVSHLVEKGVYGAARVKKLKDEPSKLLSVVLIGNNIANIGASVLATSIIISFFERRGIQNLGAILGLATGIITFLIIVFGEIIPKNIAIRNSDKIALFFSLPLLVVSIILTPISIVLTAISKPFVSFFGGKISEKGPFLTEDDLRFLIATSEKEGVIEKKEREMISSIFDFGETTVKEVMTPRPDIKAIKSSLNINEAIAYFRETGHSRIPVYEDNLDNTIGVIYAKDLLGCQTEKQLKDYMRVVIFIPEVKKIDELLRQMQINRTHIAIVVDEHGITSGIVTMEDIIEEIVGEIHDEFEQGEKLFEKVDENTYVVAGKMPIEELNFELKLDIPISEDYDTISGFLLSFLGKMPAVGDFIEYENLKISVERVLKRRVTRLKIVKKLNKIEDNIVGG</sequence>
<dbReference type="CDD" id="cd04590">
    <property type="entry name" value="CBS_pair_CorC_HlyC_assoc"/>
    <property type="match status" value="1"/>
</dbReference>
<feature type="domain" description="CBS" evidence="11">
    <location>
        <begin position="272"/>
        <end position="329"/>
    </location>
</feature>
<dbReference type="SMART" id="SM00116">
    <property type="entry name" value="CBS"/>
    <property type="match status" value="2"/>
</dbReference>
<evidence type="ECO:0000256" key="1">
    <source>
        <dbReference type="ARBA" id="ARBA00004141"/>
    </source>
</evidence>
<evidence type="ECO:0000256" key="3">
    <source>
        <dbReference type="ARBA" id="ARBA00022692"/>
    </source>
</evidence>
<dbReference type="Pfam" id="PF03471">
    <property type="entry name" value="CorC_HlyC"/>
    <property type="match status" value="1"/>
</dbReference>
<evidence type="ECO:0000256" key="8">
    <source>
        <dbReference type="PROSITE-ProRule" id="PRU00703"/>
    </source>
</evidence>
<keyword evidence="4" id="KW-0677">Repeat</keyword>
<evidence type="ECO:0000259" key="12">
    <source>
        <dbReference type="PROSITE" id="PS51846"/>
    </source>
</evidence>
<evidence type="ECO:0008006" key="15">
    <source>
        <dbReference type="Google" id="ProtNLM"/>
    </source>
</evidence>
<dbReference type="InterPro" id="IPR044751">
    <property type="entry name" value="Ion_transp-like_CBS"/>
</dbReference>
<dbReference type="AlphaFoldDB" id="A0A1F4S013"/>
<dbReference type="SMART" id="SM01091">
    <property type="entry name" value="CorC_HlyC"/>
    <property type="match status" value="1"/>
</dbReference>
<feature type="domain" description="CNNM transmembrane" evidence="12">
    <location>
        <begin position="1"/>
        <end position="192"/>
    </location>
</feature>
<dbReference type="PROSITE" id="PS51371">
    <property type="entry name" value="CBS"/>
    <property type="match status" value="2"/>
</dbReference>
<dbReference type="PROSITE" id="PS51846">
    <property type="entry name" value="CNNM"/>
    <property type="match status" value="1"/>
</dbReference>
<comment type="similarity">
    <text evidence="2">Belongs to the UPF0053 family.</text>
</comment>
<dbReference type="EMBL" id="MEUA01000048">
    <property type="protein sequence ID" value="OGC13760.1"/>
    <property type="molecule type" value="Genomic_DNA"/>
</dbReference>
<feature type="domain" description="CBS" evidence="11">
    <location>
        <begin position="211"/>
        <end position="271"/>
    </location>
</feature>
<keyword evidence="6 8" id="KW-0129">CBS domain</keyword>
<evidence type="ECO:0000256" key="5">
    <source>
        <dbReference type="ARBA" id="ARBA00022989"/>
    </source>
</evidence>
<comment type="subcellular location">
    <subcellularLocation>
        <location evidence="1">Membrane</location>
        <topology evidence="1">Multi-pass membrane protein</topology>
    </subcellularLocation>
</comment>
<dbReference type="GO" id="GO:0016020">
    <property type="term" value="C:membrane"/>
    <property type="evidence" value="ECO:0007669"/>
    <property type="project" value="UniProtKB-SubCell"/>
</dbReference>
<gene>
    <name evidence="13" type="ORF">A2290_07800</name>
</gene>
<keyword evidence="7 9" id="KW-0472">Membrane</keyword>
<evidence type="ECO:0000313" key="13">
    <source>
        <dbReference type="EMBL" id="OGC13760.1"/>
    </source>
</evidence>
<dbReference type="Proteomes" id="UP000177905">
    <property type="component" value="Unassembled WGS sequence"/>
</dbReference>
<evidence type="ECO:0000313" key="14">
    <source>
        <dbReference type="Proteomes" id="UP000177905"/>
    </source>
</evidence>
<dbReference type="InterPro" id="IPR000644">
    <property type="entry name" value="CBS_dom"/>
</dbReference>
<evidence type="ECO:0000256" key="9">
    <source>
        <dbReference type="PROSITE-ProRule" id="PRU01193"/>
    </source>
</evidence>
<keyword evidence="3 9" id="KW-0812">Transmembrane</keyword>
<dbReference type="InterPro" id="IPR036318">
    <property type="entry name" value="FAD-bd_PCMH-like_sf"/>
</dbReference>
<dbReference type="SUPFAM" id="SSF56176">
    <property type="entry name" value="FAD-binding/transporter-associated domain-like"/>
    <property type="match status" value="1"/>
</dbReference>
<dbReference type="InterPro" id="IPR016169">
    <property type="entry name" value="FAD-bd_PCMH_sub2"/>
</dbReference>
<accession>A0A1F4S013</accession>
<dbReference type="SUPFAM" id="SSF54631">
    <property type="entry name" value="CBS-domain pair"/>
    <property type="match status" value="1"/>
</dbReference>
<proteinExistence type="inferred from homology"/>
<dbReference type="PANTHER" id="PTHR22777:SF17">
    <property type="entry name" value="UPF0053 PROTEIN SLL0260"/>
    <property type="match status" value="1"/>
</dbReference>
<dbReference type="Pfam" id="PF01595">
    <property type="entry name" value="CNNM"/>
    <property type="match status" value="1"/>
</dbReference>
<dbReference type="Gene3D" id="3.30.465.10">
    <property type="match status" value="1"/>
</dbReference>
<organism evidence="13 14">
    <name type="scientific">candidate division WOR-1 bacterium RIFOXYB2_FULL_36_35</name>
    <dbReference type="NCBI Taxonomy" id="1802578"/>
    <lineage>
        <taxon>Bacteria</taxon>
        <taxon>Bacillati</taxon>
        <taxon>Saganbacteria</taxon>
    </lineage>
</organism>
<evidence type="ECO:0000256" key="7">
    <source>
        <dbReference type="ARBA" id="ARBA00023136"/>
    </source>
</evidence>
<evidence type="ECO:0000256" key="10">
    <source>
        <dbReference type="SAM" id="Phobius"/>
    </source>
</evidence>
<dbReference type="InterPro" id="IPR002550">
    <property type="entry name" value="CNNM"/>
</dbReference>
<name>A0A1F4S013_UNCSA</name>
<dbReference type="FunFam" id="3.10.580.10:FF:000002">
    <property type="entry name" value="Magnesium/cobalt efflux protein CorC"/>
    <property type="match status" value="1"/>
</dbReference>
<dbReference type="Pfam" id="PF00571">
    <property type="entry name" value="CBS"/>
    <property type="match status" value="2"/>
</dbReference>
<comment type="caution">
    <text evidence="13">The sequence shown here is derived from an EMBL/GenBank/DDBJ whole genome shotgun (WGS) entry which is preliminary data.</text>
</comment>
<dbReference type="InterPro" id="IPR046342">
    <property type="entry name" value="CBS_dom_sf"/>
</dbReference>
<protein>
    <recommendedName>
        <fullName evidence="15">Hemolysin</fullName>
    </recommendedName>
</protein>
<evidence type="ECO:0000256" key="4">
    <source>
        <dbReference type="ARBA" id="ARBA00022737"/>
    </source>
</evidence>